<dbReference type="InterPro" id="IPR008030">
    <property type="entry name" value="NmrA-like"/>
</dbReference>
<dbReference type="AlphaFoldDB" id="A0A1A5ZYD9"/>
<accession>A0A1A5ZYD9</accession>
<reference evidence="5" key="2">
    <citation type="submission" date="2013-07" db="EMBL/GenBank/DDBJ databases">
        <authorList>
            <consortium name="The Broad Institute Genome Sequencing Platform"/>
            <person name="Cuomo C."/>
            <person name="Litvintseva A."/>
            <person name="Chen Y."/>
            <person name="Heitman J."/>
            <person name="Sun S."/>
            <person name="Springer D."/>
            <person name="Dromer F."/>
            <person name="Young S.K."/>
            <person name="Zeng Q."/>
            <person name="Gargeya S."/>
            <person name="Fitzgerald M."/>
            <person name="Abouelleil A."/>
            <person name="Alvarado L."/>
            <person name="Berlin A.M."/>
            <person name="Chapman S.B."/>
            <person name="Dewar J."/>
            <person name="Goldberg J."/>
            <person name="Griggs A."/>
            <person name="Gujja S."/>
            <person name="Hansen M."/>
            <person name="Howarth C."/>
            <person name="Imamovic A."/>
            <person name="Larimer J."/>
            <person name="McCowan C."/>
            <person name="Murphy C."/>
            <person name="Pearson M."/>
            <person name="Priest M."/>
            <person name="Roberts A."/>
            <person name="Saif S."/>
            <person name="Shea T."/>
            <person name="Sykes S."/>
            <person name="Wortman J."/>
            <person name="Nusbaum C."/>
            <person name="Birren B."/>
        </authorList>
    </citation>
    <scope>NUCLEOTIDE SEQUENCE</scope>
    <source>
        <strain evidence="5">CBS 10117</strain>
    </source>
</reference>
<evidence type="ECO:0000313" key="4">
    <source>
        <dbReference type="EMBL" id="OBR82829.1"/>
    </source>
</evidence>
<organism evidence="4">
    <name type="scientific">Kwoniella dejecticola CBS 10117</name>
    <dbReference type="NCBI Taxonomy" id="1296121"/>
    <lineage>
        <taxon>Eukaryota</taxon>
        <taxon>Fungi</taxon>
        <taxon>Dikarya</taxon>
        <taxon>Basidiomycota</taxon>
        <taxon>Agaricomycotina</taxon>
        <taxon>Tremellomycetes</taxon>
        <taxon>Tremellales</taxon>
        <taxon>Cryptococcaceae</taxon>
        <taxon>Kwoniella</taxon>
    </lineage>
</organism>
<proteinExistence type="predicted"/>
<dbReference type="Proteomes" id="UP000078595">
    <property type="component" value="Chromosome 9"/>
</dbReference>
<dbReference type="GO" id="GO:0016491">
    <property type="term" value="F:oxidoreductase activity"/>
    <property type="evidence" value="ECO:0007669"/>
    <property type="project" value="UniProtKB-KW"/>
</dbReference>
<name>A0A1A5ZYD9_9TREE</name>
<dbReference type="Pfam" id="PF05368">
    <property type="entry name" value="NmrA"/>
    <property type="match status" value="1"/>
</dbReference>
<gene>
    <name evidence="4" type="ORF">I303_06386</name>
    <name evidence="5" type="ORF">I303_106985</name>
</gene>
<dbReference type="PANTHER" id="PTHR47706:SF6">
    <property type="entry name" value="NMRA-LIKE FAMILY PROTEIN (AFU_ORTHOLOGUE AFUA_6G00280)"/>
    <property type="match status" value="1"/>
</dbReference>
<evidence type="ECO:0000259" key="3">
    <source>
        <dbReference type="Pfam" id="PF05368"/>
    </source>
</evidence>
<dbReference type="InterPro" id="IPR051609">
    <property type="entry name" value="NmrA/Isoflavone_reductase-like"/>
</dbReference>
<dbReference type="VEuPathDB" id="FungiDB:I303_06386"/>
<dbReference type="CDD" id="cd05259">
    <property type="entry name" value="PCBER_SDR_a"/>
    <property type="match status" value="1"/>
</dbReference>
<dbReference type="KEGG" id="kdj:28970085"/>
<dbReference type="GeneID" id="28970085"/>
<dbReference type="EMBL" id="CP144538">
    <property type="protein sequence ID" value="WWC64375.1"/>
    <property type="molecule type" value="Genomic_DNA"/>
</dbReference>
<dbReference type="SUPFAM" id="SSF51735">
    <property type="entry name" value="NAD(P)-binding Rossmann-fold domains"/>
    <property type="match status" value="1"/>
</dbReference>
<protein>
    <recommendedName>
        <fullName evidence="3">NmrA-like domain-containing protein</fullName>
    </recommendedName>
</protein>
<dbReference type="PANTHER" id="PTHR47706">
    <property type="entry name" value="NMRA-LIKE FAMILY PROTEIN"/>
    <property type="match status" value="1"/>
</dbReference>
<reference evidence="4" key="1">
    <citation type="submission" date="2013-07" db="EMBL/GenBank/DDBJ databases">
        <title>The Genome Sequence of Cryptococcus dejecticola CBS10117.</title>
        <authorList>
            <consortium name="The Broad Institute Genome Sequencing Platform"/>
            <person name="Cuomo C."/>
            <person name="Litvintseva A."/>
            <person name="Chen Y."/>
            <person name="Heitman J."/>
            <person name="Sun S."/>
            <person name="Springer D."/>
            <person name="Dromer F."/>
            <person name="Young S.K."/>
            <person name="Zeng Q."/>
            <person name="Gargeya S."/>
            <person name="Fitzgerald M."/>
            <person name="Abouelleil A."/>
            <person name="Alvarado L."/>
            <person name="Berlin A.M."/>
            <person name="Chapman S.B."/>
            <person name="Dewar J."/>
            <person name="Goldberg J."/>
            <person name="Griggs A."/>
            <person name="Gujja S."/>
            <person name="Hansen M."/>
            <person name="Howarth C."/>
            <person name="Imamovic A."/>
            <person name="Larimer J."/>
            <person name="McCowan C."/>
            <person name="Murphy C."/>
            <person name="Pearson M."/>
            <person name="Priest M."/>
            <person name="Roberts A."/>
            <person name="Saif S."/>
            <person name="Shea T."/>
            <person name="Sykes S."/>
            <person name="Wortman J."/>
            <person name="Nusbaum C."/>
            <person name="Birren B."/>
        </authorList>
    </citation>
    <scope>NUCLEOTIDE SEQUENCE [LARGE SCALE GENOMIC DNA]</scope>
    <source>
        <strain evidence="4">CBS 10117</strain>
    </source>
</reference>
<dbReference type="InterPro" id="IPR036291">
    <property type="entry name" value="NAD(P)-bd_dom_sf"/>
</dbReference>
<keyword evidence="1" id="KW-0521">NADP</keyword>
<reference evidence="5" key="3">
    <citation type="submission" date="2024-02" db="EMBL/GenBank/DDBJ databases">
        <title>Comparative genomics of Cryptococcus and Kwoniella reveals pathogenesis evolution and contrasting modes of karyotype evolution via chromosome fusion or intercentromeric recombination.</title>
        <authorList>
            <person name="Coelho M.A."/>
            <person name="David-Palma M."/>
            <person name="Shea T."/>
            <person name="Bowers K."/>
            <person name="McGinley-Smith S."/>
            <person name="Mohammad A.W."/>
            <person name="Gnirke A."/>
            <person name="Yurkov A.M."/>
            <person name="Nowrousian M."/>
            <person name="Sun S."/>
            <person name="Cuomo C.A."/>
            <person name="Heitman J."/>
        </authorList>
    </citation>
    <scope>NUCLEOTIDE SEQUENCE</scope>
    <source>
        <strain evidence="5">CBS 10117</strain>
    </source>
</reference>
<dbReference type="Gene3D" id="3.40.50.720">
    <property type="entry name" value="NAD(P)-binding Rossmann-like Domain"/>
    <property type="match status" value="1"/>
</dbReference>
<dbReference type="Gene3D" id="3.90.25.10">
    <property type="entry name" value="UDP-galactose 4-epimerase, domain 1"/>
    <property type="match status" value="1"/>
</dbReference>
<keyword evidence="6" id="KW-1185">Reference proteome</keyword>
<evidence type="ECO:0000256" key="1">
    <source>
        <dbReference type="ARBA" id="ARBA00022857"/>
    </source>
</evidence>
<sequence>MIRSVLIIGAGELGLSLIQAFASHPSEPAVAVLLRPSSKADISSYPVRIVHGEILAPQPELARLLGGYDIVVSATGFAGGPGSQLHLANAALEAKVPHYFPWQFGVDYDTIGKGSSQPLFDEQLDVRALLRSQNATKWTIVSTGLFTSFLFDPSFGVVDLKNRVVSALGSWENSLTVTSAEAIGLLTSRIALDEEHPPEGVIFIASDTIKFEDVAHEVETKGWTVEKRVITIEELEDRLRRDPEDLGAKYGLIWARNVGVSWALEDTWNAKKGIKTERLSQWVDRNLPRP</sequence>
<keyword evidence="2" id="KW-0560">Oxidoreductase</keyword>
<feature type="domain" description="NmrA-like" evidence="3">
    <location>
        <begin position="4"/>
        <end position="235"/>
    </location>
</feature>
<dbReference type="EMBL" id="KI894034">
    <property type="protein sequence ID" value="OBR82829.1"/>
    <property type="molecule type" value="Genomic_DNA"/>
</dbReference>
<evidence type="ECO:0000313" key="6">
    <source>
        <dbReference type="Proteomes" id="UP000078595"/>
    </source>
</evidence>
<evidence type="ECO:0000256" key="2">
    <source>
        <dbReference type="ARBA" id="ARBA00023002"/>
    </source>
</evidence>
<evidence type="ECO:0000313" key="5">
    <source>
        <dbReference type="EMBL" id="WWC64375.1"/>
    </source>
</evidence>
<dbReference type="InterPro" id="IPR045312">
    <property type="entry name" value="PCBER-like"/>
</dbReference>
<dbReference type="RefSeq" id="XP_018260671.1">
    <property type="nucleotide sequence ID" value="XM_018409668.1"/>
</dbReference>
<dbReference type="OrthoDB" id="5283654at2759"/>